<organism evidence="1 2">
    <name type="scientific">Salinimicrobium sediminis</name>
    <dbReference type="NCBI Taxonomy" id="1343891"/>
    <lineage>
        <taxon>Bacteria</taxon>
        <taxon>Pseudomonadati</taxon>
        <taxon>Bacteroidota</taxon>
        <taxon>Flavobacteriia</taxon>
        <taxon>Flavobacteriales</taxon>
        <taxon>Flavobacteriaceae</taxon>
        <taxon>Salinimicrobium</taxon>
    </lineage>
</organism>
<keyword evidence="2" id="KW-1185">Reference proteome</keyword>
<dbReference type="Proteomes" id="UP000219193">
    <property type="component" value="Unassembled WGS sequence"/>
</dbReference>
<sequence>MNLLERQILTRFQLFFILQKVKNSLYILLITFGLFINGPADAEEEIEENCLATLE</sequence>
<dbReference type="AlphaFoldDB" id="A0A285X1N8"/>
<protein>
    <submittedName>
        <fullName evidence="1">Uncharacterized protein</fullName>
    </submittedName>
</protein>
<accession>A0A285X1N8</accession>
<reference evidence="2" key="1">
    <citation type="submission" date="2017-09" db="EMBL/GenBank/DDBJ databases">
        <authorList>
            <person name="Varghese N."/>
            <person name="Submissions S."/>
        </authorList>
    </citation>
    <scope>NUCLEOTIDE SEQUENCE [LARGE SCALE GENOMIC DNA]</scope>
    <source>
        <strain evidence="2">CGMCC 1.12641</strain>
    </source>
</reference>
<evidence type="ECO:0000313" key="2">
    <source>
        <dbReference type="Proteomes" id="UP000219193"/>
    </source>
</evidence>
<dbReference type="RefSeq" id="WP_179670479.1">
    <property type="nucleotide sequence ID" value="NZ_OCMF01000001.1"/>
</dbReference>
<proteinExistence type="predicted"/>
<dbReference type="EMBL" id="OCMF01000001">
    <property type="protein sequence ID" value="SOC79235.1"/>
    <property type="molecule type" value="Genomic_DNA"/>
</dbReference>
<gene>
    <name evidence="1" type="ORF">SAMN06296241_0755</name>
</gene>
<evidence type="ECO:0000313" key="1">
    <source>
        <dbReference type="EMBL" id="SOC79235.1"/>
    </source>
</evidence>
<name>A0A285X1N8_9FLAO</name>